<organism evidence="5">
    <name type="scientific">Photinus pyralis</name>
    <name type="common">Common eastern firefly</name>
    <name type="synonym">Lampyris pyralis</name>
    <dbReference type="NCBI Taxonomy" id="7054"/>
    <lineage>
        <taxon>Eukaryota</taxon>
        <taxon>Metazoa</taxon>
        <taxon>Ecdysozoa</taxon>
        <taxon>Arthropoda</taxon>
        <taxon>Hexapoda</taxon>
        <taxon>Insecta</taxon>
        <taxon>Pterygota</taxon>
        <taxon>Neoptera</taxon>
        <taxon>Endopterygota</taxon>
        <taxon>Coleoptera</taxon>
        <taxon>Polyphaga</taxon>
        <taxon>Elateriformia</taxon>
        <taxon>Elateroidea</taxon>
        <taxon>Lampyridae</taxon>
        <taxon>Lampyrinae</taxon>
        <taxon>Photinus</taxon>
    </lineage>
</organism>
<keyword evidence="1 3" id="KW-0863">Zinc-finger</keyword>
<dbReference type="GO" id="GO:0043240">
    <property type="term" value="C:Fanconi anaemia nuclear complex"/>
    <property type="evidence" value="ECO:0007669"/>
    <property type="project" value="InterPro"/>
</dbReference>
<dbReference type="InterPro" id="IPR013083">
    <property type="entry name" value="Znf_RING/FYVE/PHD"/>
</dbReference>
<dbReference type="InterPro" id="IPR019162">
    <property type="entry name" value="FancL_WD-rpt_cont_dom"/>
</dbReference>
<evidence type="ECO:0000313" key="5">
    <source>
        <dbReference type="EMBL" id="JAV59673.1"/>
    </source>
</evidence>
<dbReference type="InterPro" id="IPR026848">
    <property type="entry name" value="Fancl"/>
</dbReference>
<accession>A0A1Y1KDQ8</accession>
<dbReference type="PROSITE" id="PS50089">
    <property type="entry name" value="ZF_RING_2"/>
    <property type="match status" value="1"/>
</dbReference>
<dbReference type="SUPFAM" id="SSF57850">
    <property type="entry name" value="RING/U-box"/>
    <property type="match status" value="1"/>
</dbReference>
<dbReference type="EMBL" id="GEZM01086208">
    <property type="protein sequence ID" value="JAV59673.1"/>
    <property type="molecule type" value="Transcribed_RNA"/>
</dbReference>
<dbReference type="InterPro" id="IPR043003">
    <property type="entry name" value="FANCL_d3_sf"/>
</dbReference>
<dbReference type="GO" id="GO:0008270">
    <property type="term" value="F:zinc ion binding"/>
    <property type="evidence" value="ECO:0007669"/>
    <property type="project" value="UniProtKB-KW"/>
</dbReference>
<proteinExistence type="predicted"/>
<dbReference type="GO" id="GO:0036297">
    <property type="term" value="P:interstrand cross-link repair"/>
    <property type="evidence" value="ECO:0007669"/>
    <property type="project" value="InterPro"/>
</dbReference>
<dbReference type="Pfam" id="PF11793">
    <property type="entry name" value="FANCL_C"/>
    <property type="match status" value="1"/>
</dbReference>
<dbReference type="PANTHER" id="PTHR13206">
    <property type="entry name" value="UBIQUITIN LIGASE PROTEIN PHF9 FANCONI ANEMIA GROUP L PROTEIN"/>
    <property type="match status" value="1"/>
</dbReference>
<protein>
    <recommendedName>
        <fullName evidence="4">RING-type domain-containing protein</fullName>
    </recommendedName>
</protein>
<evidence type="ECO:0000256" key="2">
    <source>
        <dbReference type="ARBA" id="ARBA00022833"/>
    </source>
</evidence>
<dbReference type="PANTHER" id="PTHR13206:SF0">
    <property type="entry name" value="E3 UBIQUITIN-PROTEIN LIGASE FANCL"/>
    <property type="match status" value="1"/>
</dbReference>
<feature type="domain" description="RING-type" evidence="4">
    <location>
        <begin position="298"/>
        <end position="355"/>
    </location>
</feature>
<dbReference type="SMART" id="SM01197">
    <property type="entry name" value="FANCL_C"/>
    <property type="match status" value="1"/>
</dbReference>
<keyword evidence="2" id="KW-0862">Zinc</keyword>
<dbReference type="Pfam" id="PF18891">
    <property type="entry name" value="FANCL_d3"/>
    <property type="match status" value="1"/>
</dbReference>
<dbReference type="GO" id="GO:0006513">
    <property type="term" value="P:protein monoubiquitination"/>
    <property type="evidence" value="ECO:0007669"/>
    <property type="project" value="TreeGrafter"/>
</dbReference>
<dbReference type="Pfam" id="PF18890">
    <property type="entry name" value="FANCL_d2"/>
    <property type="match status" value="1"/>
</dbReference>
<dbReference type="Gene3D" id="3.30.40.10">
    <property type="entry name" value="Zinc/RING finger domain, C3HC4 (zinc finger)"/>
    <property type="match status" value="1"/>
</dbReference>
<dbReference type="InterPro" id="IPR001841">
    <property type="entry name" value="Znf_RING"/>
</dbReference>
<dbReference type="Gene3D" id="3.10.110.20">
    <property type="entry name" value="RWD domain-like"/>
    <property type="match status" value="1"/>
</dbReference>
<name>A0A1Y1KDQ8_PHOPY</name>
<evidence type="ECO:0000256" key="1">
    <source>
        <dbReference type="ARBA" id="ARBA00022771"/>
    </source>
</evidence>
<reference evidence="5" key="1">
    <citation type="journal article" date="2016" name="Sci. Rep.">
        <title>Molecular characterization of firefly nuptial gifts: a multi-omics approach sheds light on postcopulatory sexual selection.</title>
        <authorList>
            <person name="Al-Wathiqui N."/>
            <person name="Fallon T.R."/>
            <person name="South A."/>
            <person name="Weng J.K."/>
            <person name="Lewis S.M."/>
        </authorList>
    </citation>
    <scope>NUCLEOTIDE SEQUENCE</scope>
</reference>
<dbReference type="InterPro" id="IPR044037">
    <property type="entry name" value="FANCL_d3"/>
</dbReference>
<evidence type="ECO:0000259" key="4">
    <source>
        <dbReference type="PROSITE" id="PS50089"/>
    </source>
</evidence>
<dbReference type="AlphaFoldDB" id="A0A1Y1KDQ8"/>
<dbReference type="GO" id="GO:0061630">
    <property type="term" value="F:ubiquitin protein ligase activity"/>
    <property type="evidence" value="ECO:0007669"/>
    <property type="project" value="TreeGrafter"/>
</dbReference>
<dbReference type="InterPro" id="IPR026850">
    <property type="entry name" value="FANCL_C"/>
</dbReference>
<sequence>MNEAIQLLLKFPSLLPRNGQLTEFDGYLNINRTDYEIHLSQVNGKPFLEINEKLSTFRQDIDHLSDIYTNPLNFLDALSETISSKTSSAIKKNLADFYRQVLTEYAEFREFYINLHSCVITPDLSEVSITTLDECDRQHALTVAIDCTFKIARHDLPDRDDFAKPSASLSVLYETFVKAIEELQPYLYLMDRFDSAAWVLDPETPKPKDCYRRIAFDSSISVVITVDPWKPDGIPSLQFLGPERLTNSFRSKVSSNVENWDYKADTFDEILRLLEMEHFPPKPTLDRGEVVLFSTGECCICFSSRLNQKLPEIVCTNPSCEQVFHVECLYQWLVSIAAKTRQTFNELHGECPNCEKHISCPLP</sequence>
<keyword evidence="1 3" id="KW-0479">Metal-binding</keyword>
<dbReference type="CDD" id="cd23832">
    <property type="entry name" value="DRWD-C_FANCL"/>
    <property type="match status" value="1"/>
</dbReference>
<dbReference type="InterPro" id="IPR043898">
    <property type="entry name" value="FANCL_d2"/>
</dbReference>
<evidence type="ECO:0000256" key="3">
    <source>
        <dbReference type="PROSITE-ProRule" id="PRU00175"/>
    </source>
</evidence>
<dbReference type="Pfam" id="PF09765">
    <property type="entry name" value="FANCL_d1"/>
    <property type="match status" value="1"/>
</dbReference>